<dbReference type="EMBL" id="JTDY01000400">
    <property type="protein sequence ID" value="KOB77354.1"/>
    <property type="molecule type" value="Genomic_DNA"/>
</dbReference>
<feature type="transmembrane region" description="Helical" evidence="5">
    <location>
        <begin position="393"/>
        <end position="411"/>
    </location>
</feature>
<dbReference type="GO" id="GO:0022857">
    <property type="term" value="F:transmembrane transporter activity"/>
    <property type="evidence" value="ECO:0007669"/>
    <property type="project" value="InterPro"/>
</dbReference>
<evidence type="ECO:0000256" key="1">
    <source>
        <dbReference type="ARBA" id="ARBA00004141"/>
    </source>
</evidence>
<evidence type="ECO:0000259" key="6">
    <source>
        <dbReference type="PROSITE" id="PS50850"/>
    </source>
</evidence>
<evidence type="ECO:0000313" key="7">
    <source>
        <dbReference type="EMBL" id="KOB77354.1"/>
    </source>
</evidence>
<accession>A0A0L7LPM6</accession>
<feature type="transmembrane region" description="Helical" evidence="5">
    <location>
        <begin position="334"/>
        <end position="356"/>
    </location>
</feature>
<dbReference type="Proteomes" id="UP000037510">
    <property type="component" value="Unassembled WGS sequence"/>
</dbReference>
<organism evidence="7 8">
    <name type="scientific">Operophtera brumata</name>
    <name type="common">Winter moth</name>
    <name type="synonym">Phalaena brumata</name>
    <dbReference type="NCBI Taxonomy" id="104452"/>
    <lineage>
        <taxon>Eukaryota</taxon>
        <taxon>Metazoa</taxon>
        <taxon>Ecdysozoa</taxon>
        <taxon>Arthropoda</taxon>
        <taxon>Hexapoda</taxon>
        <taxon>Insecta</taxon>
        <taxon>Pterygota</taxon>
        <taxon>Neoptera</taxon>
        <taxon>Endopterygota</taxon>
        <taxon>Lepidoptera</taxon>
        <taxon>Glossata</taxon>
        <taxon>Ditrysia</taxon>
        <taxon>Geometroidea</taxon>
        <taxon>Geometridae</taxon>
        <taxon>Larentiinae</taxon>
        <taxon>Operophtera</taxon>
    </lineage>
</organism>
<evidence type="ECO:0000256" key="3">
    <source>
        <dbReference type="ARBA" id="ARBA00022989"/>
    </source>
</evidence>
<feature type="transmembrane region" description="Helical" evidence="5">
    <location>
        <begin position="159"/>
        <end position="177"/>
    </location>
</feature>
<comment type="caution">
    <text evidence="7">The sequence shown here is derived from an EMBL/GenBank/DDBJ whole genome shotgun (WGS) entry which is preliminary data.</text>
</comment>
<dbReference type="PROSITE" id="PS50850">
    <property type="entry name" value="MFS"/>
    <property type="match status" value="1"/>
</dbReference>
<evidence type="ECO:0000256" key="2">
    <source>
        <dbReference type="ARBA" id="ARBA00022692"/>
    </source>
</evidence>
<dbReference type="Pfam" id="PF00083">
    <property type="entry name" value="Sugar_tr"/>
    <property type="match status" value="1"/>
</dbReference>
<feature type="transmembrane region" description="Helical" evidence="5">
    <location>
        <begin position="472"/>
        <end position="490"/>
    </location>
</feature>
<protein>
    <submittedName>
        <fullName evidence="7">Organic cation transporter protein</fullName>
    </submittedName>
</protein>
<dbReference type="InterPro" id="IPR020846">
    <property type="entry name" value="MFS_dom"/>
</dbReference>
<feature type="transmembrane region" description="Helical" evidence="5">
    <location>
        <begin position="496"/>
        <end position="522"/>
    </location>
</feature>
<dbReference type="InterPro" id="IPR005828">
    <property type="entry name" value="MFS_sugar_transport-like"/>
</dbReference>
<proteinExistence type="predicted"/>
<dbReference type="InterPro" id="IPR036259">
    <property type="entry name" value="MFS_trans_sf"/>
</dbReference>
<dbReference type="PANTHER" id="PTHR24064">
    <property type="entry name" value="SOLUTE CARRIER FAMILY 22 MEMBER"/>
    <property type="match status" value="1"/>
</dbReference>
<feature type="transmembrane region" description="Helical" evidence="5">
    <location>
        <begin position="363"/>
        <end position="387"/>
    </location>
</feature>
<dbReference type="GO" id="GO:0016020">
    <property type="term" value="C:membrane"/>
    <property type="evidence" value="ECO:0007669"/>
    <property type="project" value="UniProtKB-SubCell"/>
</dbReference>
<name>A0A0L7LPM6_OPEBR</name>
<evidence type="ECO:0000256" key="5">
    <source>
        <dbReference type="SAM" id="Phobius"/>
    </source>
</evidence>
<feature type="transmembrane region" description="Helical" evidence="5">
    <location>
        <begin position="304"/>
        <end position="328"/>
    </location>
</feature>
<sequence length="524" mass="57920">MPQTMADGERIVREHSLCGSVTWHYVNLDPSTSNDTGLLSSGSGVLLPETKGRSMPQTMADGERIVREHSLCGSVTWHYVNLDPSTSNDTGLLSSGSGVLLPETKGRSMPQTMADGERIVREHSLCGSEVEALNKPAEDTDVMEEILEQLGGLGTYQRLLFLMMMPLGFIFSFVYSSQMFVSATPQKHWCLVPELSHIDMEIRRNLSIPGASQGHNWNRCAMYDANWTQVLANLTPPDPDTPVVPCRNGWEFLYEDIPYSTVVSEREWVCDRASFGPFAQTMFFVGSLAGCGLFGWLGDKFGRVPALIGANLIGFVGGVASVFTVSFWDFVFCRFLVGMANDCCFVMMYILVLEYVDSRYRSWLGNLSLALFVGIGGVALPGLALWIRDWRRLLLITSMPMLLVLAAPWIVPESASWLISIGKTKRAVKILKKFERINGTKISEDLMLKFVSSATDESMMALFKSAPLRNSLTVLILIAMTSSIIIDAIIRLSESIGTNFFVTFALSSMAEIPALTLVAFILDK</sequence>
<feature type="transmembrane region" description="Helical" evidence="5">
    <location>
        <begin position="278"/>
        <end position="297"/>
    </location>
</feature>
<keyword evidence="3 5" id="KW-1133">Transmembrane helix</keyword>
<dbReference type="STRING" id="104452.A0A0L7LPM6"/>
<dbReference type="SUPFAM" id="SSF103473">
    <property type="entry name" value="MFS general substrate transporter"/>
    <property type="match status" value="1"/>
</dbReference>
<feature type="domain" description="Major facilitator superfamily (MFS) profile" evidence="6">
    <location>
        <begin position="226"/>
        <end position="524"/>
    </location>
</feature>
<dbReference type="Gene3D" id="1.20.1250.20">
    <property type="entry name" value="MFS general substrate transporter like domains"/>
    <property type="match status" value="1"/>
</dbReference>
<comment type="subcellular location">
    <subcellularLocation>
        <location evidence="1">Membrane</location>
        <topology evidence="1">Multi-pass membrane protein</topology>
    </subcellularLocation>
</comment>
<evidence type="ECO:0000256" key="4">
    <source>
        <dbReference type="ARBA" id="ARBA00023136"/>
    </source>
</evidence>
<gene>
    <name evidence="7" type="ORF">OBRU01_04224</name>
</gene>
<reference evidence="7 8" key="1">
    <citation type="journal article" date="2015" name="Genome Biol. Evol.">
        <title>The genome of winter moth (Operophtera brumata) provides a genomic perspective on sexual dimorphism and phenology.</title>
        <authorList>
            <person name="Derks M.F."/>
            <person name="Smit S."/>
            <person name="Salis L."/>
            <person name="Schijlen E."/>
            <person name="Bossers A."/>
            <person name="Mateman C."/>
            <person name="Pijl A.S."/>
            <person name="de Ridder D."/>
            <person name="Groenen M.A."/>
            <person name="Visser M.E."/>
            <person name="Megens H.J."/>
        </authorList>
    </citation>
    <scope>NUCLEOTIDE SEQUENCE [LARGE SCALE GENOMIC DNA]</scope>
    <source>
        <strain evidence="7">WM2013NL</strain>
        <tissue evidence="7">Head and thorax</tissue>
    </source>
</reference>
<keyword evidence="8" id="KW-1185">Reference proteome</keyword>
<keyword evidence="4 5" id="KW-0472">Membrane</keyword>
<evidence type="ECO:0000313" key="8">
    <source>
        <dbReference type="Proteomes" id="UP000037510"/>
    </source>
</evidence>
<keyword evidence="2 5" id="KW-0812">Transmembrane</keyword>
<dbReference type="AlphaFoldDB" id="A0A0L7LPM6"/>